<gene>
    <name evidence="1" type="ORF">F5144DRAFT_641977</name>
</gene>
<keyword evidence="2" id="KW-1185">Reference proteome</keyword>
<evidence type="ECO:0000313" key="1">
    <source>
        <dbReference type="EMBL" id="KAH6641179.1"/>
    </source>
</evidence>
<feature type="non-terminal residue" evidence="1">
    <location>
        <position position="1"/>
    </location>
</feature>
<feature type="non-terminal residue" evidence="1">
    <location>
        <position position="867"/>
    </location>
</feature>
<evidence type="ECO:0000313" key="2">
    <source>
        <dbReference type="Proteomes" id="UP000724584"/>
    </source>
</evidence>
<comment type="caution">
    <text evidence="1">The sequence shown here is derived from an EMBL/GenBank/DDBJ whole genome shotgun (WGS) entry which is preliminary data.</text>
</comment>
<proteinExistence type="predicted"/>
<dbReference type="Proteomes" id="UP000724584">
    <property type="component" value="Unassembled WGS sequence"/>
</dbReference>
<name>A0ACB7PH98_9PEZI</name>
<organism evidence="1 2">
    <name type="scientific">Chaetomium tenue</name>
    <dbReference type="NCBI Taxonomy" id="1854479"/>
    <lineage>
        <taxon>Eukaryota</taxon>
        <taxon>Fungi</taxon>
        <taxon>Dikarya</taxon>
        <taxon>Ascomycota</taxon>
        <taxon>Pezizomycotina</taxon>
        <taxon>Sordariomycetes</taxon>
        <taxon>Sordariomycetidae</taxon>
        <taxon>Sordariales</taxon>
        <taxon>Chaetomiaceae</taxon>
        <taxon>Chaetomium</taxon>
    </lineage>
</organism>
<reference evidence="1 2" key="1">
    <citation type="journal article" date="2021" name="Nat. Commun.">
        <title>Genetic determinants of endophytism in the Arabidopsis root mycobiome.</title>
        <authorList>
            <person name="Mesny F."/>
            <person name="Miyauchi S."/>
            <person name="Thiergart T."/>
            <person name="Pickel B."/>
            <person name="Atanasova L."/>
            <person name="Karlsson M."/>
            <person name="Huettel B."/>
            <person name="Barry K.W."/>
            <person name="Haridas S."/>
            <person name="Chen C."/>
            <person name="Bauer D."/>
            <person name="Andreopoulos W."/>
            <person name="Pangilinan J."/>
            <person name="LaButti K."/>
            <person name="Riley R."/>
            <person name="Lipzen A."/>
            <person name="Clum A."/>
            <person name="Drula E."/>
            <person name="Henrissat B."/>
            <person name="Kohler A."/>
            <person name="Grigoriev I.V."/>
            <person name="Martin F.M."/>
            <person name="Hacquard S."/>
        </authorList>
    </citation>
    <scope>NUCLEOTIDE SEQUENCE [LARGE SCALE GENOMIC DNA]</scope>
    <source>
        <strain evidence="1 2">MPI-SDFR-AT-0079</strain>
    </source>
</reference>
<accession>A0ACB7PH98</accession>
<protein>
    <submittedName>
        <fullName evidence="1">Uncharacterized protein</fullName>
    </submittedName>
</protein>
<dbReference type="EMBL" id="JAGIZQ010000002">
    <property type="protein sequence ID" value="KAH6641179.1"/>
    <property type="molecule type" value="Genomic_DNA"/>
</dbReference>
<sequence length="867" mass="98097">NSSLRVEEAFLAAKNEFLKGLGNQPGFDFSQLASADDVVDAAIAIQQQRADTQTFHWLARITPLITVLQDYSSVVDTFVQFKPDVLCLIWGPLKIILEAASSLTTVFQNIVNALGEMQLALPSFKKYKEIFPQNDVIRQILLLFFEDILELYSVLLNFVTNNSQSPPKLMQSHKALMTEAVTLEDIVRAQQDRNLSLAEYDRAQKFRDYQELRAIRDQINPDTCYEKLDHILRKATLGSGSWLDREEMFMKWLDPLDRTVRCFWLWGIPGAGKTFLAGIIIQFLQRTGQCVLFTFFAHDNQSAGKTLAVLHSMLFQALEQVPSLQVLLPDHSSPDRRKLLRHQDFVMEILCRVLVGIGPSYIVLDGLDEIEESCCRDLLIAVLYIKERCAETKVLISSREARDIGLVVKGQATAFRIDKYNYQDIQTFVHSETENLLLRFDGANEQVRSRVRAALESIVDKSDSMFLYAQLVLHVVKDLGTAEEIQAEVENLPGGLDKAYGWVISRIEKKGGSNNLWGVIRRMLMWIACATRPLREEELLQALAVDVGAHDFTRGRKDYRDIRHDCGPIIEVLDGVVRFTHFSAKEYLLHEQSNKFLKMADAHLDAALTCGTYLSFTSLDSLLSTTSEAGDIYGQILNGDFVLLEYAALQYMDHIKGWMANKTHDDSTEPISIALNQLELFECRQNRIFNYLAPPEPFINEFKVFQADPLLQRRLASTLSFLTSVKIGMVDMAAFCSAYTSGFETSTSLLNHLEIHSPSHPCHFPNCLFANTGFRSSDELSRHIKNAHEMQNMPDFSSGATNLAVLPEQVRLEFLHEALVNGEFDAVRDFATGPVLARSPEKTIVQAGWNSPPDVLAWLLDQESFKR</sequence>